<feature type="domain" description="DUF7708" evidence="4">
    <location>
        <begin position="31"/>
        <end position="125"/>
    </location>
</feature>
<reference evidence="6 7" key="1">
    <citation type="submission" date="2019-09" db="EMBL/GenBank/DDBJ databases">
        <title>Draft genome of the ectomycorrhizal ascomycete Sphaerosporella brunnea.</title>
        <authorList>
            <consortium name="DOE Joint Genome Institute"/>
            <person name="Benucci G.M."/>
            <person name="Marozzi G."/>
            <person name="Antonielli L."/>
            <person name="Sanchez S."/>
            <person name="Marco P."/>
            <person name="Wang X."/>
            <person name="Falini L.B."/>
            <person name="Barry K."/>
            <person name="Haridas S."/>
            <person name="Lipzen A."/>
            <person name="Labutti K."/>
            <person name="Grigoriev I.V."/>
            <person name="Murat C."/>
            <person name="Martin F."/>
            <person name="Albertini E."/>
            <person name="Donnini D."/>
            <person name="Bonito G."/>
        </authorList>
    </citation>
    <scope>NUCLEOTIDE SEQUENCE [LARGE SCALE GENOMIC DNA]</scope>
    <source>
        <strain evidence="6 7">Sb_GMNB300</strain>
    </source>
</reference>
<evidence type="ECO:0000256" key="2">
    <source>
        <dbReference type="SAM" id="MobiDB-lite"/>
    </source>
</evidence>
<dbReference type="InterPro" id="IPR056884">
    <property type="entry name" value="NPHP3-like_N"/>
</dbReference>
<dbReference type="OrthoDB" id="7464126at2759"/>
<gene>
    <name evidence="6" type="ORF">FN846DRAFT_786170</name>
</gene>
<sequence length="583" mass="66098">MEEKEGKSWKIKFRGDEIVLRDVGMKILGWVDKFKDIGDIVVQFDPVHAALPWAGFRFLLKLCLDKQETVDEILIGLEKTACIIDRCKIYELLYLNGVSPSSANLEKSMLRLYTAVLKFLAQAIKRSKGKCSRRTRLGGVRAASNATGRCQHDNVTPWTSSRQHTANTRRYQSPSKTSPNSDWSTHTVVGSKRTQILKWISTIAYTDHHARISEGRLKGTGDWLFKKEEYRAWRSSSASKLLLLHGIPGAGKTYIASTVVDSFLSNPAGEKLAYFYCNRAEEDRRNPESILNTLIQQLCQAESEKDRLLKPVIDIYQERESKGQTSSLLRLAESQELLVQLTDIYPQTTICIDALDEVESGTRMDLLQSLMHVIERSKNLVKIFATTRMDTDILLQFNMFPRIELQSDDNVNDIKQFVETKVQSSIAERKLLHGVVSSELKVEICDVLCKRSTGMFQLAALQITFLCEMATPNDVRRGLNTLPDTLTAAYDEIYTRLRDQKGSAPRLALRAFRWIQCSYEPLSSETLLDAITVEIGDAGDKDTITVDGLLKVCQNLLILDKRLNVFRFAHLSVDEYLETKLPK</sequence>
<feature type="domain" description="GPI inositol-deacylase winged helix" evidence="3">
    <location>
        <begin position="506"/>
        <end position="577"/>
    </location>
</feature>
<dbReference type="EMBL" id="VXIS01000330">
    <property type="protein sequence ID" value="KAA8894561.1"/>
    <property type="molecule type" value="Genomic_DNA"/>
</dbReference>
<evidence type="ECO:0000259" key="4">
    <source>
        <dbReference type="Pfam" id="PF24809"/>
    </source>
</evidence>
<protein>
    <submittedName>
        <fullName evidence="6">Uncharacterized protein</fullName>
    </submittedName>
</protein>
<evidence type="ECO:0000259" key="5">
    <source>
        <dbReference type="Pfam" id="PF24883"/>
    </source>
</evidence>
<dbReference type="PANTHER" id="PTHR10039">
    <property type="entry name" value="AMELOGENIN"/>
    <property type="match status" value="1"/>
</dbReference>
<comment type="caution">
    <text evidence="6">The sequence shown here is derived from an EMBL/GenBank/DDBJ whole genome shotgun (WGS) entry which is preliminary data.</text>
</comment>
<dbReference type="InterPro" id="IPR054471">
    <property type="entry name" value="GPIID_WHD"/>
</dbReference>
<evidence type="ECO:0000259" key="3">
    <source>
        <dbReference type="Pfam" id="PF22939"/>
    </source>
</evidence>
<feature type="domain" description="Nephrocystin 3-like N-terminal" evidence="5">
    <location>
        <begin position="219"/>
        <end position="388"/>
    </location>
</feature>
<evidence type="ECO:0000313" key="7">
    <source>
        <dbReference type="Proteomes" id="UP000326924"/>
    </source>
</evidence>
<feature type="non-terminal residue" evidence="6">
    <location>
        <position position="583"/>
    </location>
</feature>
<feature type="region of interest" description="Disordered" evidence="2">
    <location>
        <begin position="152"/>
        <end position="185"/>
    </location>
</feature>
<dbReference type="Pfam" id="PF24809">
    <property type="entry name" value="DUF7708"/>
    <property type="match status" value="1"/>
</dbReference>
<dbReference type="InterPro" id="IPR056125">
    <property type="entry name" value="DUF7708"/>
</dbReference>
<evidence type="ECO:0000256" key="1">
    <source>
        <dbReference type="ARBA" id="ARBA00022737"/>
    </source>
</evidence>
<keyword evidence="7" id="KW-1185">Reference proteome</keyword>
<name>A0A5J5EH14_9PEZI</name>
<evidence type="ECO:0000313" key="6">
    <source>
        <dbReference type="EMBL" id="KAA8894561.1"/>
    </source>
</evidence>
<accession>A0A5J5EH14</accession>
<keyword evidence="1" id="KW-0677">Repeat</keyword>
<dbReference type="PANTHER" id="PTHR10039:SF15">
    <property type="entry name" value="NACHT DOMAIN-CONTAINING PROTEIN"/>
    <property type="match status" value="1"/>
</dbReference>
<dbReference type="SUPFAM" id="SSF52540">
    <property type="entry name" value="P-loop containing nucleoside triphosphate hydrolases"/>
    <property type="match status" value="1"/>
</dbReference>
<dbReference type="InterPro" id="IPR027417">
    <property type="entry name" value="P-loop_NTPase"/>
</dbReference>
<dbReference type="InParanoid" id="A0A5J5EH14"/>
<organism evidence="6 7">
    <name type="scientific">Sphaerosporella brunnea</name>
    <dbReference type="NCBI Taxonomy" id="1250544"/>
    <lineage>
        <taxon>Eukaryota</taxon>
        <taxon>Fungi</taxon>
        <taxon>Dikarya</taxon>
        <taxon>Ascomycota</taxon>
        <taxon>Pezizomycotina</taxon>
        <taxon>Pezizomycetes</taxon>
        <taxon>Pezizales</taxon>
        <taxon>Pyronemataceae</taxon>
        <taxon>Sphaerosporella</taxon>
    </lineage>
</organism>
<proteinExistence type="predicted"/>
<dbReference type="Proteomes" id="UP000326924">
    <property type="component" value="Unassembled WGS sequence"/>
</dbReference>
<dbReference type="Pfam" id="PF24883">
    <property type="entry name" value="NPHP3_N"/>
    <property type="match status" value="1"/>
</dbReference>
<dbReference type="AlphaFoldDB" id="A0A5J5EH14"/>
<dbReference type="Pfam" id="PF22939">
    <property type="entry name" value="WHD_GPIID"/>
    <property type="match status" value="1"/>
</dbReference>
<dbReference type="Gene3D" id="3.40.50.300">
    <property type="entry name" value="P-loop containing nucleotide triphosphate hydrolases"/>
    <property type="match status" value="1"/>
</dbReference>